<dbReference type="AlphaFoldDB" id="A0A4P9Z5U0"/>
<dbReference type="GO" id="GO:0005524">
    <property type="term" value="F:ATP binding"/>
    <property type="evidence" value="ECO:0007669"/>
    <property type="project" value="UniProtKB-UniRule"/>
</dbReference>
<sequence length="910" mass="98232">MTLDSGAPPSTTNSNNNSNSNNPRRTSLRLPSKSFSRASSGAPLAETGIPTVKAATVRARHRDSIISNGSTGSGGSGGAAGARPQRSRTLELPPLNVQTGGGGHSPYGGDGIGRWNASSTSVHTTSSANRSPLPSPVLTSRPDTEKLRQNREERHARAAEVRRQLGRTPEEAAAEHAHFFRQMINEWRESAQRRLMERVARGTIGATDPSALGIGAGDGETLAEENQRIKVYVRTRPMNAREMAANQFELITVGQRPTPTHPYAKLFLHEPKMRLDTFDQRKRMSMATQTFRFDDAFDSVSTNEDVYLKAVEPLVQAMQHPGARVTLFAYGQTGSGKTHTMFGSDGMRTAPSHPATGHGHGHAHARGHAHPAGPAPTSPTPQVAGVHEMVLRDLFELTRHMAEHIHLVPYLCFFEIHRNRIHDLLQSRARCTLRSDRHGRSRIFGLQEVALDSPEMALDLIRQGNSNRTVGTTGLNAAASRSHAVVQVILCEELGRMTDGRRKRRVYAKMSLVDLAGSERAAEAKDASTKERVEGGGINRSLLALKECIRALSRLSAVKIPPPSKDATSSGGDPTAATATAAAGDALGQPSDDATLAAPPHSPALSTISVATTSTMAGLSSTGQANGPTAPGTPQLGHVPFRASQLTLVLKDSLISPEAHTAVIACVTPSSGSVEHTSNTLRYARRVKTIRVRRKRRARRRMVRRMVRQLNADNEEELIEMEVEVEVGSVANESIAGDSLAGEHQRTASTSTHSDEPAAPEPEIDWLQLARTTLLPGDDIIAAGGGGVLFQEYIDADEDLLVRPEAPTADPALNFTLSCHRWALNHQAQAHDASYRLWQAARFGRVHEDVYLQQLEHLLRERVAIVDALAAVVERRRRERAAPVDDDANDVLAYGIICPAAAAAASASIE</sequence>
<proteinExistence type="inferred from homology"/>
<dbReference type="OrthoDB" id="3176171at2759"/>
<keyword evidence="3 4" id="KW-0505">Motor protein</keyword>
<dbReference type="GO" id="GO:0005874">
    <property type="term" value="C:microtubule"/>
    <property type="evidence" value="ECO:0007669"/>
    <property type="project" value="UniProtKB-KW"/>
</dbReference>
<feature type="compositionally biased region" description="Gly residues" evidence="5">
    <location>
        <begin position="99"/>
        <end position="112"/>
    </location>
</feature>
<feature type="region of interest" description="Disordered" evidence="5">
    <location>
        <begin position="344"/>
        <end position="382"/>
    </location>
</feature>
<dbReference type="InterPro" id="IPR027640">
    <property type="entry name" value="Kinesin-like_fam"/>
</dbReference>
<evidence type="ECO:0000256" key="4">
    <source>
        <dbReference type="RuleBase" id="RU000394"/>
    </source>
</evidence>
<dbReference type="PROSITE" id="PS00411">
    <property type="entry name" value="KINESIN_MOTOR_1"/>
    <property type="match status" value="1"/>
</dbReference>
<dbReference type="PANTHER" id="PTHR47971">
    <property type="entry name" value="KINESIN-RELATED PROTEIN 6"/>
    <property type="match status" value="1"/>
</dbReference>
<dbReference type="Proteomes" id="UP000278143">
    <property type="component" value="Unassembled WGS sequence"/>
</dbReference>
<feature type="region of interest" description="Disordered" evidence="5">
    <location>
        <begin position="1"/>
        <end position="47"/>
    </location>
</feature>
<evidence type="ECO:0000256" key="2">
    <source>
        <dbReference type="ARBA" id="ARBA00022840"/>
    </source>
</evidence>
<evidence type="ECO:0000256" key="5">
    <source>
        <dbReference type="SAM" id="MobiDB-lite"/>
    </source>
</evidence>
<keyword evidence="4" id="KW-0493">Microtubule</keyword>
<name>A0A4P9Z5U0_9FUNG</name>
<gene>
    <name evidence="7" type="ORF">SYNPS1DRAFT_26524</name>
</gene>
<dbReference type="GO" id="GO:0008017">
    <property type="term" value="F:microtubule binding"/>
    <property type="evidence" value="ECO:0007669"/>
    <property type="project" value="InterPro"/>
</dbReference>
<accession>A0A4P9Z5U0</accession>
<feature type="region of interest" description="Disordered" evidence="5">
    <location>
        <begin position="559"/>
        <end position="578"/>
    </location>
</feature>
<organism evidence="7 8">
    <name type="scientific">Syncephalis pseudoplumigaleata</name>
    <dbReference type="NCBI Taxonomy" id="1712513"/>
    <lineage>
        <taxon>Eukaryota</taxon>
        <taxon>Fungi</taxon>
        <taxon>Fungi incertae sedis</taxon>
        <taxon>Zoopagomycota</taxon>
        <taxon>Zoopagomycotina</taxon>
        <taxon>Zoopagomycetes</taxon>
        <taxon>Zoopagales</taxon>
        <taxon>Piptocephalidaceae</taxon>
        <taxon>Syncephalis</taxon>
    </lineage>
</organism>
<feature type="region of interest" description="Disordered" evidence="5">
    <location>
        <begin position="585"/>
        <end position="604"/>
    </location>
</feature>
<reference evidence="8" key="1">
    <citation type="journal article" date="2018" name="Nat. Microbiol.">
        <title>Leveraging single-cell genomics to expand the fungal tree of life.</title>
        <authorList>
            <person name="Ahrendt S.R."/>
            <person name="Quandt C.A."/>
            <person name="Ciobanu D."/>
            <person name="Clum A."/>
            <person name="Salamov A."/>
            <person name="Andreopoulos B."/>
            <person name="Cheng J.F."/>
            <person name="Woyke T."/>
            <person name="Pelin A."/>
            <person name="Henrissat B."/>
            <person name="Reynolds N.K."/>
            <person name="Benny G.L."/>
            <person name="Smith M.E."/>
            <person name="James T.Y."/>
            <person name="Grigoriev I.V."/>
        </authorList>
    </citation>
    <scope>NUCLEOTIDE SEQUENCE [LARGE SCALE GENOMIC DNA]</scope>
    <source>
        <strain evidence="8">Benny S71-1</strain>
    </source>
</reference>
<dbReference type="PRINTS" id="PR00380">
    <property type="entry name" value="KINESINHEAVY"/>
</dbReference>
<feature type="compositionally biased region" description="Basic and acidic residues" evidence="5">
    <location>
        <begin position="142"/>
        <end position="163"/>
    </location>
</feature>
<dbReference type="Gene3D" id="3.40.850.10">
    <property type="entry name" value="Kinesin motor domain"/>
    <property type="match status" value="1"/>
</dbReference>
<dbReference type="PROSITE" id="PS50067">
    <property type="entry name" value="KINESIN_MOTOR_2"/>
    <property type="match status" value="1"/>
</dbReference>
<feature type="domain" description="Kinesin motor" evidence="6">
    <location>
        <begin position="228"/>
        <end position="690"/>
    </location>
</feature>
<keyword evidence="8" id="KW-1185">Reference proteome</keyword>
<dbReference type="Pfam" id="PF00225">
    <property type="entry name" value="Kinesin"/>
    <property type="match status" value="2"/>
</dbReference>
<dbReference type="InterPro" id="IPR019821">
    <property type="entry name" value="Kinesin_motor_CS"/>
</dbReference>
<evidence type="ECO:0000313" key="8">
    <source>
        <dbReference type="Proteomes" id="UP000278143"/>
    </source>
</evidence>
<dbReference type="GO" id="GO:0007019">
    <property type="term" value="P:microtubule depolymerization"/>
    <property type="evidence" value="ECO:0007669"/>
    <property type="project" value="TreeGrafter"/>
</dbReference>
<feature type="compositionally biased region" description="Low complexity" evidence="5">
    <location>
        <begin position="567"/>
        <end position="578"/>
    </location>
</feature>
<feature type="compositionally biased region" description="Low complexity" evidence="5">
    <location>
        <begin position="118"/>
        <end position="127"/>
    </location>
</feature>
<evidence type="ECO:0000259" key="6">
    <source>
        <dbReference type="PROSITE" id="PS50067"/>
    </source>
</evidence>
<evidence type="ECO:0000256" key="1">
    <source>
        <dbReference type="ARBA" id="ARBA00022741"/>
    </source>
</evidence>
<dbReference type="SMART" id="SM00129">
    <property type="entry name" value="KISc"/>
    <property type="match status" value="1"/>
</dbReference>
<evidence type="ECO:0000256" key="3">
    <source>
        <dbReference type="PROSITE-ProRule" id="PRU00283"/>
    </source>
</evidence>
<dbReference type="InterPro" id="IPR001752">
    <property type="entry name" value="Kinesin_motor_dom"/>
</dbReference>
<keyword evidence="7" id="KW-0378">Hydrolase</keyword>
<protein>
    <recommendedName>
        <fullName evidence="4">Kinesin-like protein</fullName>
    </recommendedName>
</protein>
<dbReference type="GO" id="GO:0003777">
    <property type="term" value="F:microtubule motor activity"/>
    <property type="evidence" value="ECO:0007669"/>
    <property type="project" value="InterPro"/>
</dbReference>
<feature type="compositionally biased region" description="Basic residues" evidence="5">
    <location>
        <begin position="359"/>
        <end position="369"/>
    </location>
</feature>
<dbReference type="InterPro" id="IPR027417">
    <property type="entry name" value="P-loop_NTPase"/>
</dbReference>
<keyword evidence="2 3" id="KW-0067">ATP-binding</keyword>
<evidence type="ECO:0000313" key="7">
    <source>
        <dbReference type="EMBL" id="RKP27838.1"/>
    </source>
</evidence>
<comment type="similarity">
    <text evidence="3 4">Belongs to the TRAFAC class myosin-kinesin ATPase superfamily. Kinesin family.</text>
</comment>
<feature type="compositionally biased region" description="Low complexity" evidence="5">
    <location>
        <begin position="8"/>
        <end position="25"/>
    </location>
</feature>
<dbReference type="GO" id="GO:0007018">
    <property type="term" value="P:microtubule-based movement"/>
    <property type="evidence" value="ECO:0007669"/>
    <property type="project" value="InterPro"/>
</dbReference>
<dbReference type="PANTHER" id="PTHR47971:SF20">
    <property type="entry name" value="KINESIN-LIKE PROTEIN KIF24"/>
    <property type="match status" value="1"/>
</dbReference>
<keyword evidence="1 3" id="KW-0547">Nucleotide-binding</keyword>
<feature type="binding site" evidence="3">
    <location>
        <begin position="331"/>
        <end position="338"/>
    </location>
    <ligand>
        <name>ATP</name>
        <dbReference type="ChEBI" id="CHEBI:30616"/>
    </ligand>
</feature>
<dbReference type="InterPro" id="IPR036961">
    <property type="entry name" value="Kinesin_motor_dom_sf"/>
</dbReference>
<dbReference type="GO" id="GO:0016787">
    <property type="term" value="F:hydrolase activity"/>
    <property type="evidence" value="ECO:0007669"/>
    <property type="project" value="UniProtKB-KW"/>
</dbReference>
<feature type="region of interest" description="Disordered" evidence="5">
    <location>
        <begin position="63"/>
        <end position="163"/>
    </location>
</feature>
<dbReference type="EMBL" id="KZ989145">
    <property type="protein sequence ID" value="RKP27838.1"/>
    <property type="molecule type" value="Genomic_DNA"/>
</dbReference>
<feature type="region of interest" description="Disordered" evidence="5">
    <location>
        <begin position="737"/>
        <end position="759"/>
    </location>
</feature>
<feature type="compositionally biased region" description="Gly residues" evidence="5">
    <location>
        <begin position="71"/>
        <end position="80"/>
    </location>
</feature>
<dbReference type="SUPFAM" id="SSF52540">
    <property type="entry name" value="P-loop containing nucleoside triphosphate hydrolases"/>
    <property type="match status" value="1"/>
</dbReference>